<evidence type="ECO:0000256" key="6">
    <source>
        <dbReference type="ARBA" id="ARBA00023136"/>
    </source>
</evidence>
<evidence type="ECO:0000256" key="3">
    <source>
        <dbReference type="ARBA" id="ARBA00022475"/>
    </source>
</evidence>
<protein>
    <submittedName>
        <fullName evidence="9">ABC transporter permease</fullName>
    </submittedName>
</protein>
<keyword evidence="10" id="KW-1185">Reference proteome</keyword>
<dbReference type="RefSeq" id="WP_139098019.1">
    <property type="nucleotide sequence ID" value="NZ_VDFW01000015.1"/>
</dbReference>
<dbReference type="GO" id="GO:0055085">
    <property type="term" value="P:transmembrane transport"/>
    <property type="evidence" value="ECO:0007669"/>
    <property type="project" value="InterPro"/>
</dbReference>
<comment type="caution">
    <text evidence="9">The sequence shown here is derived from an EMBL/GenBank/DDBJ whole genome shotgun (WGS) entry which is preliminary data.</text>
</comment>
<comment type="similarity">
    <text evidence="7">Belongs to the binding-protein-dependent transport system permease family.</text>
</comment>
<feature type="transmembrane region" description="Helical" evidence="7">
    <location>
        <begin position="259"/>
        <end position="281"/>
    </location>
</feature>
<dbReference type="InterPro" id="IPR025966">
    <property type="entry name" value="OppC_N"/>
</dbReference>
<gene>
    <name evidence="9" type="ORF">FG385_18545</name>
</gene>
<evidence type="ECO:0000256" key="7">
    <source>
        <dbReference type="RuleBase" id="RU363032"/>
    </source>
</evidence>
<dbReference type="InterPro" id="IPR000515">
    <property type="entry name" value="MetI-like"/>
</dbReference>
<dbReference type="PANTHER" id="PTHR43386:SF25">
    <property type="entry name" value="PEPTIDE ABC TRANSPORTER PERMEASE PROTEIN"/>
    <property type="match status" value="1"/>
</dbReference>
<dbReference type="Pfam" id="PF00528">
    <property type="entry name" value="BPD_transp_1"/>
    <property type="match status" value="1"/>
</dbReference>
<accession>A0A5C4LZC6</accession>
<dbReference type="PROSITE" id="PS50928">
    <property type="entry name" value="ABC_TM1"/>
    <property type="match status" value="1"/>
</dbReference>
<evidence type="ECO:0000256" key="4">
    <source>
        <dbReference type="ARBA" id="ARBA00022692"/>
    </source>
</evidence>
<feature type="transmembrane region" description="Helical" evidence="7">
    <location>
        <begin position="131"/>
        <end position="152"/>
    </location>
</feature>
<reference evidence="9 10" key="1">
    <citation type="submission" date="2019-06" db="EMBL/GenBank/DDBJ databases">
        <title>Amycolatopsis alkalitolerans sp. nov., isolated from Gastrodia elata Blume.</title>
        <authorList>
            <person name="Narsing Rao M.P."/>
            <person name="Li W.J."/>
        </authorList>
    </citation>
    <scope>NUCLEOTIDE SEQUENCE [LARGE SCALE GENOMIC DNA]</scope>
    <source>
        <strain evidence="9 10">SYSUP0005</strain>
    </source>
</reference>
<evidence type="ECO:0000259" key="8">
    <source>
        <dbReference type="PROSITE" id="PS50928"/>
    </source>
</evidence>
<evidence type="ECO:0000313" key="10">
    <source>
        <dbReference type="Proteomes" id="UP000305546"/>
    </source>
</evidence>
<feature type="domain" description="ABC transmembrane type-1" evidence="8">
    <location>
        <begin position="92"/>
        <end position="282"/>
    </location>
</feature>
<dbReference type="InterPro" id="IPR035906">
    <property type="entry name" value="MetI-like_sf"/>
</dbReference>
<name>A0A5C4LZC6_9PSEU</name>
<feature type="transmembrane region" description="Helical" evidence="7">
    <location>
        <begin position="213"/>
        <end position="239"/>
    </location>
</feature>
<dbReference type="Proteomes" id="UP000305546">
    <property type="component" value="Unassembled WGS sequence"/>
</dbReference>
<evidence type="ECO:0000256" key="2">
    <source>
        <dbReference type="ARBA" id="ARBA00022448"/>
    </source>
</evidence>
<proteinExistence type="inferred from homology"/>
<sequence>MTATTMDSPPTWARRSQFRLATRALGRDKVAVVALVVLVLVVLAAIFAPLISPYDPLVGDPAQRLLPPGTPGHLLGLDGQGRDILSRLIWGGRYSLSVAIVPVLCAGVVALVIGMTAGYSGGRLGEAVMRVLDIVFAFPIVLFAIAIAAVLGPGLLNSMLAIGITLVPYMARVVFTATVQEAGKDYVEAARAAGATRLEILGKQLLPNVLSPLVVYGTTLAGLVIVLAAGLSFLGVGITPPAPDWGVMTSDGRQVLLEGYAHVATIPGLVILVVALAFNLLGDGIRDALDPHKQTGGGS</sequence>
<feature type="transmembrane region" description="Helical" evidence="7">
    <location>
        <begin position="30"/>
        <end position="51"/>
    </location>
</feature>
<evidence type="ECO:0000313" key="9">
    <source>
        <dbReference type="EMBL" id="TNC24420.1"/>
    </source>
</evidence>
<organism evidence="9 10">
    <name type="scientific">Amycolatopsis alkalitolerans</name>
    <dbReference type="NCBI Taxonomy" id="2547244"/>
    <lineage>
        <taxon>Bacteria</taxon>
        <taxon>Bacillati</taxon>
        <taxon>Actinomycetota</taxon>
        <taxon>Actinomycetes</taxon>
        <taxon>Pseudonocardiales</taxon>
        <taxon>Pseudonocardiaceae</taxon>
        <taxon>Amycolatopsis</taxon>
    </lineage>
</organism>
<keyword evidence="6 7" id="KW-0472">Membrane</keyword>
<dbReference type="OrthoDB" id="3531748at2"/>
<comment type="subcellular location">
    <subcellularLocation>
        <location evidence="1 7">Cell membrane</location>
        <topology evidence="1 7">Multi-pass membrane protein</topology>
    </subcellularLocation>
</comment>
<dbReference type="EMBL" id="VDFW01000015">
    <property type="protein sequence ID" value="TNC24420.1"/>
    <property type="molecule type" value="Genomic_DNA"/>
</dbReference>
<dbReference type="CDD" id="cd06261">
    <property type="entry name" value="TM_PBP2"/>
    <property type="match status" value="1"/>
</dbReference>
<keyword evidence="3" id="KW-1003">Cell membrane</keyword>
<keyword evidence="2 7" id="KW-0813">Transport</keyword>
<dbReference type="Pfam" id="PF12911">
    <property type="entry name" value="OppC_N"/>
    <property type="match status" value="1"/>
</dbReference>
<evidence type="ECO:0000256" key="1">
    <source>
        <dbReference type="ARBA" id="ARBA00004651"/>
    </source>
</evidence>
<keyword evidence="5 7" id="KW-1133">Transmembrane helix</keyword>
<evidence type="ECO:0000256" key="5">
    <source>
        <dbReference type="ARBA" id="ARBA00022989"/>
    </source>
</evidence>
<dbReference type="PANTHER" id="PTHR43386">
    <property type="entry name" value="OLIGOPEPTIDE TRANSPORT SYSTEM PERMEASE PROTEIN APPC"/>
    <property type="match status" value="1"/>
</dbReference>
<dbReference type="AlphaFoldDB" id="A0A5C4LZC6"/>
<feature type="transmembrane region" description="Helical" evidence="7">
    <location>
        <begin position="94"/>
        <end position="119"/>
    </location>
</feature>
<dbReference type="InterPro" id="IPR050366">
    <property type="entry name" value="BP-dependent_transpt_permease"/>
</dbReference>
<dbReference type="SUPFAM" id="SSF161098">
    <property type="entry name" value="MetI-like"/>
    <property type="match status" value="1"/>
</dbReference>
<keyword evidence="4 7" id="KW-0812">Transmembrane</keyword>
<dbReference type="GO" id="GO:0005886">
    <property type="term" value="C:plasma membrane"/>
    <property type="evidence" value="ECO:0007669"/>
    <property type="project" value="UniProtKB-SubCell"/>
</dbReference>
<dbReference type="Gene3D" id="1.10.3720.10">
    <property type="entry name" value="MetI-like"/>
    <property type="match status" value="1"/>
</dbReference>